<accession>A0ABV7E9X1</accession>
<evidence type="ECO:0008006" key="3">
    <source>
        <dbReference type="Google" id="ProtNLM"/>
    </source>
</evidence>
<evidence type="ECO:0000313" key="1">
    <source>
        <dbReference type="EMBL" id="MFC3098654.1"/>
    </source>
</evidence>
<comment type="caution">
    <text evidence="1">The sequence shown here is derived from an EMBL/GenBank/DDBJ whole genome shotgun (WGS) entry which is preliminary data.</text>
</comment>
<dbReference type="PROSITE" id="PS51257">
    <property type="entry name" value="PROKAR_LIPOPROTEIN"/>
    <property type="match status" value="1"/>
</dbReference>
<protein>
    <recommendedName>
        <fullName evidence="3">Lipoprotein</fullName>
    </recommendedName>
</protein>
<evidence type="ECO:0000313" key="2">
    <source>
        <dbReference type="Proteomes" id="UP001595456"/>
    </source>
</evidence>
<name>A0ABV7E9X1_9SPHN</name>
<reference evidence="2" key="1">
    <citation type="journal article" date="2019" name="Int. J. Syst. Evol. Microbiol.">
        <title>The Global Catalogue of Microorganisms (GCM) 10K type strain sequencing project: providing services to taxonomists for standard genome sequencing and annotation.</title>
        <authorList>
            <consortium name="The Broad Institute Genomics Platform"/>
            <consortium name="The Broad Institute Genome Sequencing Center for Infectious Disease"/>
            <person name="Wu L."/>
            <person name="Ma J."/>
        </authorList>
    </citation>
    <scope>NUCLEOTIDE SEQUENCE [LARGE SCALE GENOMIC DNA]</scope>
    <source>
        <strain evidence="2">KCTC 52607</strain>
    </source>
</reference>
<proteinExistence type="predicted"/>
<sequence length="256" mass="27343">MTRIWPLATTLAGIVTLAACGDASPPDAGESDADSETLVEALARPDPGSCPPPQYAYNEEEFGPRTDPLVIAPALSAIAATDQTNIAVTTLGGGQVCQDASWLLNLGDGQMLQGSRFLALPWGAFEAFGTFLFDRSGGGQVVEVGEMPVFSPSSARVAALQITQSGFGGLESLAIWQVERTGLRELFRLPDGHNLAWTFQDYDDFRIDRWAGEDCLNIGAVAYKDAEAAGFDWDKAQRTPFHAREADGWKISPGGC</sequence>
<dbReference type="RefSeq" id="WP_336926387.1">
    <property type="nucleotide sequence ID" value="NZ_JBANRO010000007.1"/>
</dbReference>
<dbReference type="EMBL" id="JBHRST010000020">
    <property type="protein sequence ID" value="MFC3098654.1"/>
    <property type="molecule type" value="Genomic_DNA"/>
</dbReference>
<gene>
    <name evidence="1" type="ORF">ACFODU_12735</name>
</gene>
<dbReference type="Proteomes" id="UP001595456">
    <property type="component" value="Unassembled WGS sequence"/>
</dbReference>
<keyword evidence="2" id="KW-1185">Reference proteome</keyword>
<organism evidence="1 2">
    <name type="scientific">Alteraurantiacibacter palmitatis</name>
    <dbReference type="NCBI Taxonomy" id="2054628"/>
    <lineage>
        <taxon>Bacteria</taxon>
        <taxon>Pseudomonadati</taxon>
        <taxon>Pseudomonadota</taxon>
        <taxon>Alphaproteobacteria</taxon>
        <taxon>Sphingomonadales</taxon>
        <taxon>Erythrobacteraceae</taxon>
        <taxon>Alteraurantiacibacter</taxon>
    </lineage>
</organism>